<dbReference type="PANTHER" id="PTHR30460">
    <property type="entry name" value="MODERATE CONDUCTANCE MECHANOSENSITIVE CHANNEL YBIO"/>
    <property type="match status" value="1"/>
</dbReference>
<dbReference type="InterPro" id="IPR049142">
    <property type="entry name" value="MS_channel_1st"/>
</dbReference>
<proteinExistence type="inferred from homology"/>
<accession>U5QNK3</accession>
<dbReference type="RefSeq" id="WP_023175937.1">
    <property type="nucleotide sequence ID" value="NC_022600.1"/>
</dbReference>
<dbReference type="Gene3D" id="1.10.287.1260">
    <property type="match status" value="1"/>
</dbReference>
<dbReference type="Gene3D" id="2.30.30.60">
    <property type="match status" value="1"/>
</dbReference>
<keyword evidence="13" id="KW-1185">Reference proteome</keyword>
<evidence type="ECO:0000256" key="1">
    <source>
        <dbReference type="ARBA" id="ARBA00004651"/>
    </source>
</evidence>
<evidence type="ECO:0000256" key="8">
    <source>
        <dbReference type="SAM" id="Phobius"/>
    </source>
</evidence>
<dbReference type="Gene3D" id="3.30.70.100">
    <property type="match status" value="1"/>
</dbReference>
<dbReference type="SUPFAM" id="SSF82689">
    <property type="entry name" value="Mechanosensitive channel protein MscS (YggB), C-terminal domain"/>
    <property type="match status" value="1"/>
</dbReference>
<feature type="compositionally biased region" description="Basic and acidic residues" evidence="7">
    <location>
        <begin position="591"/>
        <end position="606"/>
    </location>
</feature>
<feature type="transmembrane region" description="Helical" evidence="8">
    <location>
        <begin position="383"/>
        <end position="414"/>
    </location>
</feature>
<feature type="domain" description="Mechanosensitive ion channel transmembrane helices 2/3" evidence="11">
    <location>
        <begin position="383"/>
        <end position="419"/>
    </location>
</feature>
<dbReference type="Pfam" id="PF21088">
    <property type="entry name" value="MS_channel_1st"/>
    <property type="match status" value="1"/>
</dbReference>
<dbReference type="Proteomes" id="UP000017396">
    <property type="component" value="Chromosome"/>
</dbReference>
<dbReference type="InterPro" id="IPR049278">
    <property type="entry name" value="MS_channel_C"/>
</dbReference>
<dbReference type="Pfam" id="PF00924">
    <property type="entry name" value="MS_channel_2nd"/>
    <property type="match status" value="1"/>
</dbReference>
<feature type="transmembrane region" description="Helical" evidence="8">
    <location>
        <begin position="281"/>
        <end position="309"/>
    </location>
</feature>
<feature type="transmembrane region" description="Helical" evidence="8">
    <location>
        <begin position="211"/>
        <end position="232"/>
    </location>
</feature>
<dbReference type="FunFam" id="3.30.70.100:FF:000018">
    <property type="entry name" value="MscS mechanosensitive ion channel"/>
    <property type="match status" value="1"/>
</dbReference>
<evidence type="ECO:0000256" key="7">
    <source>
        <dbReference type="SAM" id="MobiDB-lite"/>
    </source>
</evidence>
<comment type="subcellular location">
    <subcellularLocation>
        <location evidence="1">Cell membrane</location>
        <topology evidence="1">Multi-pass membrane protein</topology>
    </subcellularLocation>
</comment>
<dbReference type="OrthoDB" id="9809206at2"/>
<dbReference type="InterPro" id="IPR045276">
    <property type="entry name" value="YbiO_bact"/>
</dbReference>
<comment type="similarity">
    <text evidence="2">Belongs to the MscS (TC 1.A.23) family.</text>
</comment>
<dbReference type="InterPro" id="IPR023408">
    <property type="entry name" value="MscS_beta-dom_sf"/>
</dbReference>
<dbReference type="InterPro" id="IPR011066">
    <property type="entry name" value="MscS_channel_C_sf"/>
</dbReference>
<dbReference type="PATRIC" id="fig|1183438.3.peg.4247"/>
<feature type="domain" description="Mechanosensitive ion channel MscS C-terminal" evidence="10">
    <location>
        <begin position="490"/>
        <end position="578"/>
    </location>
</feature>
<evidence type="ECO:0000256" key="4">
    <source>
        <dbReference type="ARBA" id="ARBA00022692"/>
    </source>
</evidence>
<evidence type="ECO:0000313" key="13">
    <source>
        <dbReference type="Proteomes" id="UP000017396"/>
    </source>
</evidence>
<evidence type="ECO:0000259" key="10">
    <source>
        <dbReference type="Pfam" id="PF21082"/>
    </source>
</evidence>
<name>U5QNK3_GLOK1</name>
<protein>
    <submittedName>
        <fullName evidence="12">Small conductance mechanosensitive channel</fullName>
    </submittedName>
</protein>
<dbReference type="AlphaFoldDB" id="U5QNK3"/>
<evidence type="ECO:0000256" key="5">
    <source>
        <dbReference type="ARBA" id="ARBA00022989"/>
    </source>
</evidence>
<evidence type="ECO:0000259" key="11">
    <source>
        <dbReference type="Pfam" id="PF21088"/>
    </source>
</evidence>
<dbReference type="EMBL" id="CP003587">
    <property type="protein sequence ID" value="AGY60567.1"/>
    <property type="molecule type" value="Genomic_DNA"/>
</dbReference>
<dbReference type="InterPro" id="IPR010920">
    <property type="entry name" value="LSM_dom_sf"/>
</dbReference>
<keyword evidence="6 8" id="KW-0472">Membrane</keyword>
<feature type="region of interest" description="Disordered" evidence="7">
    <location>
        <begin position="106"/>
        <end position="131"/>
    </location>
</feature>
<keyword evidence="5 8" id="KW-1133">Transmembrane helix</keyword>
<dbReference type="eggNOG" id="COG0668">
    <property type="taxonomic scope" value="Bacteria"/>
</dbReference>
<evidence type="ECO:0000256" key="6">
    <source>
        <dbReference type="ARBA" id="ARBA00023136"/>
    </source>
</evidence>
<sequence length="606" mass="67393">MKLFQRVLYGWLIVAMLIGAGAPAARAQLSLPNLMQQKVTAAPDGVRRLGAIEVAPVRFEGRELFSVVSPTVRDRNNPGNLVPVEVRAELIEAQLKRVVSPKPLKITITTDDPPQPPLQLPRPQSASSTDFDPRSLRVYYSTLNGAIVIFATDDYHTKPLKILTITDQDADYYGLTPEELAQQWRTELDERLKRSLEERQPEQLLLQIEQAALATAVVAGISVGLWLLRGLVKLRDRVLAERQAQSGAEPMPQTEVAADGAGRQAILAAFRQQFTLQRRRGLLAIASWLLSSALVVTWIVGASFILALFPWTRELALQILSVPFLLVSIWFASGLINRIGDVLIDRFGNVWEENGFFSLDDAQRKSLRIATISRALKVTKTSLVIAVGITFALGLIGIPVASILAIGGILAFALTFGLQNIIKDVANGCLILWEDQYALGDVIAVGAATGLVENLNLRITQIRTSEGRLITIPNSAVVQVENLTRNWSRVDFTVEVAYESDIERALGLLKDVSQKMYDEPYWRERLIDLPEVLGVDALHHSGMLLRVWIKTRPLQQWPVGREFRLRVRLALEEQGIAIGTPQLTLAAQNEHSTREENRSHHPETDW</sequence>
<dbReference type="SUPFAM" id="SSF50182">
    <property type="entry name" value="Sm-like ribonucleoproteins"/>
    <property type="match status" value="1"/>
</dbReference>
<dbReference type="HOGENOM" id="CLU_027053_1_0_3"/>
<dbReference type="GO" id="GO:0008381">
    <property type="term" value="F:mechanosensitive monoatomic ion channel activity"/>
    <property type="evidence" value="ECO:0007669"/>
    <property type="project" value="InterPro"/>
</dbReference>
<dbReference type="STRING" id="1183438.GKIL_4321"/>
<evidence type="ECO:0000313" key="12">
    <source>
        <dbReference type="EMBL" id="AGY60567.1"/>
    </source>
</evidence>
<feature type="transmembrane region" description="Helical" evidence="8">
    <location>
        <begin position="315"/>
        <end position="336"/>
    </location>
</feature>
<dbReference type="GO" id="GO:0005886">
    <property type="term" value="C:plasma membrane"/>
    <property type="evidence" value="ECO:0007669"/>
    <property type="project" value="UniProtKB-SubCell"/>
</dbReference>
<feature type="region of interest" description="Disordered" evidence="7">
    <location>
        <begin position="584"/>
        <end position="606"/>
    </location>
</feature>
<dbReference type="InterPro" id="IPR006685">
    <property type="entry name" value="MscS_channel_2nd"/>
</dbReference>
<reference evidence="12 13" key="1">
    <citation type="journal article" date="2013" name="PLoS ONE">
        <title>Cultivation and Complete Genome Sequencing of Gloeobacter kilaueensis sp. nov., from a Lava Cave in Kilauea Caldera, Hawai'i.</title>
        <authorList>
            <person name="Saw J.H."/>
            <person name="Schatz M."/>
            <person name="Brown M.V."/>
            <person name="Kunkel D.D."/>
            <person name="Foster J.S."/>
            <person name="Shick H."/>
            <person name="Christensen S."/>
            <person name="Hou S."/>
            <person name="Wan X."/>
            <person name="Donachie S.P."/>
        </authorList>
    </citation>
    <scope>NUCLEOTIDE SEQUENCE [LARGE SCALE GENOMIC DNA]</scope>
    <source>
        <strain evidence="13">JS</strain>
    </source>
</reference>
<evidence type="ECO:0000259" key="9">
    <source>
        <dbReference type="Pfam" id="PF00924"/>
    </source>
</evidence>
<dbReference type="PANTHER" id="PTHR30460:SF0">
    <property type="entry name" value="MODERATE CONDUCTANCE MECHANOSENSITIVE CHANNEL YBIO"/>
    <property type="match status" value="1"/>
</dbReference>
<keyword evidence="4 8" id="KW-0812">Transmembrane</keyword>
<dbReference type="Pfam" id="PF21082">
    <property type="entry name" value="MS_channel_3rd"/>
    <property type="match status" value="1"/>
</dbReference>
<gene>
    <name evidence="12" type="primary">mscS</name>
    <name evidence="12" type="ORF">GKIL_4321</name>
</gene>
<feature type="domain" description="Mechanosensitive ion channel MscS" evidence="9">
    <location>
        <begin position="420"/>
        <end position="485"/>
    </location>
</feature>
<keyword evidence="3" id="KW-1003">Cell membrane</keyword>
<dbReference type="KEGG" id="glj:GKIL_4321"/>
<evidence type="ECO:0000256" key="3">
    <source>
        <dbReference type="ARBA" id="ARBA00022475"/>
    </source>
</evidence>
<evidence type="ECO:0000256" key="2">
    <source>
        <dbReference type="ARBA" id="ARBA00008017"/>
    </source>
</evidence>
<organism evidence="12 13">
    <name type="scientific">Gloeobacter kilaueensis (strain ATCC BAA-2537 / CCAP 1431/1 / ULC 316 / JS1)</name>
    <dbReference type="NCBI Taxonomy" id="1183438"/>
    <lineage>
        <taxon>Bacteria</taxon>
        <taxon>Bacillati</taxon>
        <taxon>Cyanobacteriota</taxon>
        <taxon>Cyanophyceae</taxon>
        <taxon>Gloeobacterales</taxon>
        <taxon>Gloeobacteraceae</taxon>
        <taxon>Gloeobacter</taxon>
    </lineage>
</organism>